<comment type="caution">
    <text evidence="3">The sequence shown here is derived from an EMBL/GenBank/DDBJ whole genome shotgun (WGS) entry which is preliminary data.</text>
</comment>
<evidence type="ECO:0000256" key="1">
    <source>
        <dbReference type="SAM" id="MobiDB-lite"/>
    </source>
</evidence>
<proteinExistence type="predicted"/>
<organism evidence="3 4">
    <name type="scientific">Halteria grandinella</name>
    <dbReference type="NCBI Taxonomy" id="5974"/>
    <lineage>
        <taxon>Eukaryota</taxon>
        <taxon>Sar</taxon>
        <taxon>Alveolata</taxon>
        <taxon>Ciliophora</taxon>
        <taxon>Intramacronucleata</taxon>
        <taxon>Spirotrichea</taxon>
        <taxon>Stichotrichia</taxon>
        <taxon>Sporadotrichida</taxon>
        <taxon>Halteriidae</taxon>
        <taxon>Halteria</taxon>
    </lineage>
</organism>
<keyword evidence="4" id="KW-1185">Reference proteome</keyword>
<evidence type="ECO:0000313" key="3">
    <source>
        <dbReference type="EMBL" id="TNV81841.1"/>
    </source>
</evidence>
<feature type="signal peptide" evidence="2">
    <location>
        <begin position="1"/>
        <end position="19"/>
    </location>
</feature>
<evidence type="ECO:0000313" key="4">
    <source>
        <dbReference type="Proteomes" id="UP000785679"/>
    </source>
</evidence>
<feature type="chain" id="PRO_5035148623" evidence="2">
    <location>
        <begin position="20"/>
        <end position="325"/>
    </location>
</feature>
<reference evidence="3" key="1">
    <citation type="submission" date="2019-06" db="EMBL/GenBank/DDBJ databases">
        <authorList>
            <person name="Zheng W."/>
        </authorList>
    </citation>
    <scope>NUCLEOTIDE SEQUENCE</scope>
    <source>
        <strain evidence="3">QDHG01</strain>
    </source>
</reference>
<dbReference type="Proteomes" id="UP000785679">
    <property type="component" value="Unassembled WGS sequence"/>
</dbReference>
<dbReference type="EMBL" id="RRYP01005666">
    <property type="protein sequence ID" value="TNV81841.1"/>
    <property type="molecule type" value="Genomic_DNA"/>
</dbReference>
<evidence type="ECO:0000256" key="2">
    <source>
        <dbReference type="SAM" id="SignalP"/>
    </source>
</evidence>
<protein>
    <submittedName>
        <fullName evidence="3">Uncharacterized protein</fullName>
    </submittedName>
</protein>
<gene>
    <name evidence="3" type="ORF">FGO68_gene9604</name>
</gene>
<accession>A0A8J8NU64</accession>
<keyword evidence="2" id="KW-0732">Signal</keyword>
<feature type="region of interest" description="Disordered" evidence="1">
    <location>
        <begin position="264"/>
        <end position="286"/>
    </location>
</feature>
<dbReference type="AlphaFoldDB" id="A0A8J8NU64"/>
<name>A0A8J8NU64_HALGN</name>
<sequence>MTISMLAVIIALSAMSTNAKQFTYDLFDQREWNQHGNNIQPKTNYRGFQCLSFERNFPNSSALIKTLQPEIVYNETLLYFGIDHIEDFQNSMIEYQLYNDNLTIPVISLALSTKNADYGTFGARLRYFANNTESGVNDYSRLYKFEPSEKSILVQFKVSENKQMLTFKILNHKIEKNKTATMFDKPEAPTEVIEKDQPFCDEEEERELIEIKEIQKDKDLQNLQEQFKNLAPFQQGAQKLAINEDYLIMRLKIDKKVRELQGQRVREGHAQEQKYCPEQQPEQERVTKKIKDPLQLPEITKRKIVYTPFEGGKFMLYSIELIGSE</sequence>